<proteinExistence type="predicted"/>
<reference evidence="1" key="1">
    <citation type="submission" date="2020-01" db="EMBL/GenBank/DDBJ databases">
        <authorList>
            <person name="Meier V. D."/>
            <person name="Meier V D."/>
        </authorList>
    </citation>
    <scope>NUCLEOTIDE SEQUENCE</scope>
    <source>
        <strain evidence="1">HLG_WM_MAG_06</strain>
    </source>
</reference>
<organism evidence="1">
    <name type="scientific">uncultured Sulfurovum sp</name>
    <dbReference type="NCBI Taxonomy" id="269237"/>
    <lineage>
        <taxon>Bacteria</taxon>
        <taxon>Pseudomonadati</taxon>
        <taxon>Campylobacterota</taxon>
        <taxon>Epsilonproteobacteria</taxon>
        <taxon>Campylobacterales</taxon>
        <taxon>Sulfurovaceae</taxon>
        <taxon>Sulfurovum</taxon>
        <taxon>environmental samples</taxon>
    </lineage>
</organism>
<dbReference type="InterPro" id="IPR045929">
    <property type="entry name" value="DUF6348"/>
</dbReference>
<protein>
    <submittedName>
        <fullName evidence="1">Uncharacterized protein</fullName>
    </submittedName>
</protein>
<dbReference type="Pfam" id="PF19875">
    <property type="entry name" value="DUF6348"/>
    <property type="match status" value="1"/>
</dbReference>
<gene>
    <name evidence="1" type="ORF">HELGO_WM3501</name>
</gene>
<dbReference type="AlphaFoldDB" id="A0A6S6S523"/>
<dbReference type="EMBL" id="CACVAP010000039">
    <property type="protein sequence ID" value="CAA6803441.1"/>
    <property type="molecule type" value="Genomic_DNA"/>
</dbReference>
<sequence>MSKLLDIDVNEFLVALLESHDMEVGQTEEYFFVEGLFPGVVAQAFEMENFGESVVIQVDITMLFPNDSFVESFVAQATTAEDAIANAFEQFETNVLHTFIMAFWGKAKKVENGVGTDIWDLNGERYEAIISNYGYRGFEDFDNVIPEIDTMYDAIKSSIDAYPMTKDIYAIRTVYTNGSNGEQIIEGLINNEEFPELQDAVSKLLWSRSDKFYSVRNLVLLMKLSEGAEEHINQEEV</sequence>
<accession>A0A6S6S523</accession>
<name>A0A6S6S523_9BACT</name>
<evidence type="ECO:0000313" key="1">
    <source>
        <dbReference type="EMBL" id="CAA6803441.1"/>
    </source>
</evidence>